<evidence type="ECO:0000313" key="2">
    <source>
        <dbReference type="EnsemblPlants" id="PGSC0003DMT400001717"/>
    </source>
</evidence>
<accession>M0ZIZ2</accession>
<sequence length="107" mass="11765">MEATAMRPNATKLPANCSMPVSFLQPPSAAGVVFLVPKSVRLTSSFKTPMIARASDPKTDQVNPSTDEPGLPFLPQVTPTPLHYIYIYTLSLIYMNRSINFFSEVVC</sequence>
<protein>
    <submittedName>
        <fullName evidence="2">Uncharacterized protein</fullName>
    </submittedName>
</protein>
<gene>
    <name evidence="2" type="primary">LOC102604155</name>
</gene>
<evidence type="ECO:0000313" key="3">
    <source>
        <dbReference type="Proteomes" id="UP000011115"/>
    </source>
</evidence>
<feature type="region of interest" description="Disordered" evidence="1">
    <location>
        <begin position="53"/>
        <end position="72"/>
    </location>
</feature>
<organism evidence="2 3">
    <name type="scientific">Solanum tuberosum</name>
    <name type="common">Potato</name>
    <dbReference type="NCBI Taxonomy" id="4113"/>
    <lineage>
        <taxon>Eukaryota</taxon>
        <taxon>Viridiplantae</taxon>
        <taxon>Streptophyta</taxon>
        <taxon>Embryophyta</taxon>
        <taxon>Tracheophyta</taxon>
        <taxon>Spermatophyta</taxon>
        <taxon>Magnoliopsida</taxon>
        <taxon>eudicotyledons</taxon>
        <taxon>Gunneridae</taxon>
        <taxon>Pentapetalae</taxon>
        <taxon>asterids</taxon>
        <taxon>lamiids</taxon>
        <taxon>Solanales</taxon>
        <taxon>Solanaceae</taxon>
        <taxon>Solanoideae</taxon>
        <taxon>Solaneae</taxon>
        <taxon>Solanum</taxon>
    </lineage>
</organism>
<proteinExistence type="predicted"/>
<dbReference type="Proteomes" id="UP000011115">
    <property type="component" value="Unassembled WGS sequence"/>
</dbReference>
<evidence type="ECO:0000256" key="1">
    <source>
        <dbReference type="SAM" id="MobiDB-lite"/>
    </source>
</evidence>
<dbReference type="EnsemblPlants" id="PGSC0003DMT400001717">
    <property type="protein sequence ID" value="PGSC0003DMT400001717"/>
    <property type="gene ID" value="PGSC0003DMG400000643"/>
</dbReference>
<keyword evidence="3" id="KW-1185">Reference proteome</keyword>
<dbReference type="ExpressionAtlas" id="M0ZIZ2">
    <property type="expression patterns" value="baseline"/>
</dbReference>
<dbReference type="OrthoDB" id="513929at2759"/>
<dbReference type="Gramene" id="PGSC0003DMT400001717">
    <property type="protein sequence ID" value="PGSC0003DMT400001717"/>
    <property type="gene ID" value="PGSC0003DMG400000643"/>
</dbReference>
<dbReference type="HOGENOM" id="CLU_2214667_0_0_1"/>
<reference evidence="3" key="1">
    <citation type="journal article" date="2011" name="Nature">
        <title>Genome sequence and analysis of the tuber crop potato.</title>
        <authorList>
            <consortium name="The Potato Genome Sequencing Consortium"/>
        </authorList>
    </citation>
    <scope>NUCLEOTIDE SEQUENCE [LARGE SCALE GENOMIC DNA]</scope>
    <source>
        <strain evidence="3">cv. DM1-3 516 R44</strain>
    </source>
</reference>
<name>M0ZIZ2_SOLTU</name>
<dbReference type="AlphaFoldDB" id="M0ZIZ2"/>
<reference evidence="2" key="2">
    <citation type="submission" date="2015-06" db="UniProtKB">
        <authorList>
            <consortium name="EnsemblPlants"/>
        </authorList>
    </citation>
    <scope>IDENTIFICATION</scope>
    <source>
        <strain evidence="2">DM1-3 516 R44</strain>
    </source>
</reference>